<dbReference type="SUPFAM" id="SSF55073">
    <property type="entry name" value="Nucleotide cyclase"/>
    <property type="match status" value="1"/>
</dbReference>
<name>A0ABU5SR78_9CYAN</name>
<dbReference type="RefSeq" id="WP_323355130.1">
    <property type="nucleotide sequence ID" value="NZ_JAYGHY010000001.1"/>
</dbReference>
<dbReference type="Gene3D" id="3.20.20.450">
    <property type="entry name" value="EAL domain"/>
    <property type="match status" value="1"/>
</dbReference>
<protein>
    <submittedName>
        <fullName evidence="3">GGDEF domain-containing phosphodiesterase</fullName>
        <ecNumber evidence="3">3.1.4.52</ecNumber>
    </submittedName>
</protein>
<proteinExistence type="predicted"/>
<dbReference type="SMART" id="SM00267">
    <property type="entry name" value="GGDEF"/>
    <property type="match status" value="1"/>
</dbReference>
<feature type="domain" description="GGDEF" evidence="2">
    <location>
        <begin position="141"/>
        <end position="274"/>
    </location>
</feature>
<sequence>MDQDLQPKDLQPGDVQRSGIGAVEGLLERIERPAALADGLGEILAANGAFCRRSGLDLEALRQRGLQELCAAEVAPLLQGAVASLSSELAGSPVADGAIPLSLTRLPASGGTGGVWCLLELLDQRVTLADLDDLVAARYADGAVLLHLQVLQLDLVRGRLGIAACEALIEEIAHRLEAALPAGGFFSRQGGDRLLALLPGAMGIDAVRDMAGALLSSLEAPTTVLEHVIEPSLNVGISRAPDDGNDFAVLLEAATRALEETHRQPFPSCCIASPVERSVQLQELLARPLALAIEQEQLELAYQPIIELESGRVIAAEVLCRWDDPVLGRQSPADFIDVAEATAQISSLGRWVMERALEALHRWDVAGLQLAKICVNVSPLQVQDPTWSSDLLMALERHQLTPGRIVLELTEGSILEMSNHVANQLRDLRRQGFELAMDDFGTGYSGLQRLTELPFSEVKIDRSLISAIDYDQLQQAMLSAVIRLSDATGIMVVVEGVERSRQRQMLLTLGCRHGQGYQLSAPLSDLELEALLQSQITPAA</sequence>
<dbReference type="Proteomes" id="UP001302329">
    <property type="component" value="Unassembled WGS sequence"/>
</dbReference>
<evidence type="ECO:0000313" key="3">
    <source>
        <dbReference type="EMBL" id="MEA5440958.1"/>
    </source>
</evidence>
<dbReference type="PANTHER" id="PTHR33121">
    <property type="entry name" value="CYCLIC DI-GMP PHOSPHODIESTERASE PDEF"/>
    <property type="match status" value="1"/>
</dbReference>
<dbReference type="InterPro" id="IPR029787">
    <property type="entry name" value="Nucleotide_cyclase"/>
</dbReference>
<dbReference type="Pfam" id="PF00990">
    <property type="entry name" value="GGDEF"/>
    <property type="match status" value="1"/>
</dbReference>
<dbReference type="SUPFAM" id="SSF141868">
    <property type="entry name" value="EAL domain-like"/>
    <property type="match status" value="1"/>
</dbReference>
<organism evidence="3 4">
    <name type="scientific">Cyanobium gracile UHCC 0281</name>
    <dbReference type="NCBI Taxonomy" id="3110309"/>
    <lineage>
        <taxon>Bacteria</taxon>
        <taxon>Bacillati</taxon>
        <taxon>Cyanobacteriota</taxon>
        <taxon>Cyanophyceae</taxon>
        <taxon>Synechococcales</taxon>
        <taxon>Prochlorococcaceae</taxon>
        <taxon>Cyanobium</taxon>
    </lineage>
</organism>
<evidence type="ECO:0000259" key="2">
    <source>
        <dbReference type="PROSITE" id="PS50887"/>
    </source>
</evidence>
<dbReference type="SMART" id="SM00052">
    <property type="entry name" value="EAL"/>
    <property type="match status" value="1"/>
</dbReference>
<dbReference type="InterPro" id="IPR050706">
    <property type="entry name" value="Cyclic-di-GMP_PDE-like"/>
</dbReference>
<keyword evidence="3" id="KW-0378">Hydrolase</keyword>
<dbReference type="GO" id="GO:0071111">
    <property type="term" value="F:cyclic-guanylate-specific phosphodiesterase activity"/>
    <property type="evidence" value="ECO:0007669"/>
    <property type="project" value="UniProtKB-EC"/>
</dbReference>
<dbReference type="Pfam" id="PF00563">
    <property type="entry name" value="EAL"/>
    <property type="match status" value="1"/>
</dbReference>
<feature type="domain" description="EAL" evidence="1">
    <location>
        <begin position="282"/>
        <end position="536"/>
    </location>
</feature>
<dbReference type="Gene3D" id="3.30.70.270">
    <property type="match status" value="1"/>
</dbReference>
<dbReference type="PROSITE" id="PS50883">
    <property type="entry name" value="EAL"/>
    <property type="match status" value="1"/>
</dbReference>
<evidence type="ECO:0000313" key="4">
    <source>
        <dbReference type="Proteomes" id="UP001302329"/>
    </source>
</evidence>
<dbReference type="InterPro" id="IPR043128">
    <property type="entry name" value="Rev_trsase/Diguanyl_cyclase"/>
</dbReference>
<reference evidence="3 4" key="1">
    <citation type="submission" date="2023-12" db="EMBL/GenBank/DDBJ databases">
        <title>Baltic Sea Cyanobacteria.</title>
        <authorList>
            <person name="Delbaje E."/>
            <person name="Fewer D.P."/>
            <person name="Shishido T.K."/>
        </authorList>
    </citation>
    <scope>NUCLEOTIDE SEQUENCE [LARGE SCALE GENOMIC DNA]</scope>
    <source>
        <strain evidence="3 4">UHCC 0281</strain>
    </source>
</reference>
<dbReference type="CDD" id="cd01948">
    <property type="entry name" value="EAL"/>
    <property type="match status" value="1"/>
</dbReference>
<gene>
    <name evidence="3" type="ORF">VB739_00150</name>
</gene>
<dbReference type="PANTHER" id="PTHR33121:SF70">
    <property type="entry name" value="SIGNALING PROTEIN YKOW"/>
    <property type="match status" value="1"/>
</dbReference>
<keyword evidence="4" id="KW-1185">Reference proteome</keyword>
<dbReference type="InterPro" id="IPR001633">
    <property type="entry name" value="EAL_dom"/>
</dbReference>
<dbReference type="InterPro" id="IPR035919">
    <property type="entry name" value="EAL_sf"/>
</dbReference>
<dbReference type="InterPro" id="IPR000160">
    <property type="entry name" value="GGDEF_dom"/>
</dbReference>
<accession>A0ABU5SR78</accession>
<comment type="caution">
    <text evidence="3">The sequence shown here is derived from an EMBL/GenBank/DDBJ whole genome shotgun (WGS) entry which is preliminary data.</text>
</comment>
<dbReference type="EMBL" id="JAYGHY010000001">
    <property type="protein sequence ID" value="MEA5440958.1"/>
    <property type="molecule type" value="Genomic_DNA"/>
</dbReference>
<dbReference type="PROSITE" id="PS50887">
    <property type="entry name" value="GGDEF"/>
    <property type="match status" value="1"/>
</dbReference>
<evidence type="ECO:0000259" key="1">
    <source>
        <dbReference type="PROSITE" id="PS50883"/>
    </source>
</evidence>
<dbReference type="EC" id="3.1.4.52" evidence="3"/>